<accession>F9S7U2</accession>
<comment type="subcellular location">
    <subcellularLocation>
        <location evidence="1">Membrane</location>
    </subcellularLocation>
</comment>
<organism evidence="6 7">
    <name type="scientific">Vibrio ichthyoenteri ATCC 700023</name>
    <dbReference type="NCBI Taxonomy" id="870968"/>
    <lineage>
        <taxon>Bacteria</taxon>
        <taxon>Pseudomonadati</taxon>
        <taxon>Pseudomonadota</taxon>
        <taxon>Gammaproteobacteria</taxon>
        <taxon>Vibrionales</taxon>
        <taxon>Vibrionaceae</taxon>
        <taxon>Vibrio</taxon>
    </lineage>
</organism>
<evidence type="ECO:0000313" key="7">
    <source>
        <dbReference type="Proteomes" id="UP000004605"/>
    </source>
</evidence>
<keyword evidence="4 5" id="KW-0472">Membrane</keyword>
<dbReference type="GO" id="GO:0016020">
    <property type="term" value="C:membrane"/>
    <property type="evidence" value="ECO:0007669"/>
    <property type="project" value="UniProtKB-SubCell"/>
</dbReference>
<sequence length="122" mass="13836">MFNINAHTVSVFLLGGAMNEPIFKACTRTAMIAGVPTKPLIVSVGIILLVVVWLNFLFYLPLLSLLILIPHYLVMRFIAKRDDAAFNLLWLKFLCRRKSGRNATFHNAAVYSPIEFKKRGKQ</sequence>
<gene>
    <name evidence="6" type="ORF">VII00023_20647</name>
</gene>
<dbReference type="EMBL" id="AFWF01000303">
    <property type="protein sequence ID" value="EGU30992.1"/>
    <property type="molecule type" value="Genomic_DNA"/>
</dbReference>
<evidence type="ECO:0000313" key="6">
    <source>
        <dbReference type="EMBL" id="EGU30992.1"/>
    </source>
</evidence>
<comment type="caution">
    <text evidence="6">The sequence shown here is derived from an EMBL/GenBank/DDBJ whole genome shotgun (WGS) entry which is preliminary data.</text>
</comment>
<evidence type="ECO:0000256" key="2">
    <source>
        <dbReference type="ARBA" id="ARBA00022692"/>
    </source>
</evidence>
<keyword evidence="3 5" id="KW-1133">Transmembrane helix</keyword>
<keyword evidence="2 5" id="KW-0812">Transmembrane</keyword>
<evidence type="ECO:0000256" key="3">
    <source>
        <dbReference type="ARBA" id="ARBA00022989"/>
    </source>
</evidence>
<evidence type="ECO:0000256" key="5">
    <source>
        <dbReference type="SAM" id="Phobius"/>
    </source>
</evidence>
<proteinExistence type="predicted"/>
<reference evidence="6 7" key="1">
    <citation type="journal article" date="2012" name="Int. J. Syst. Evol. Microbiol.">
        <title>Vibrio caribbeanicus sp. nov., isolated from the marine sponge Scleritoderma cyanea.</title>
        <authorList>
            <person name="Hoffmann M."/>
            <person name="Monday S.R."/>
            <person name="Allard M.W."/>
            <person name="Strain E.A."/>
            <person name="Whittaker P."/>
            <person name="Naum M."/>
            <person name="McCarthy P.J."/>
            <person name="Lopez J.V."/>
            <person name="Fischer M."/>
            <person name="Brown E.W."/>
        </authorList>
    </citation>
    <scope>NUCLEOTIDE SEQUENCE [LARGE SCALE GENOMIC DNA]</scope>
    <source>
        <strain evidence="6 7">ATCC 700023</strain>
    </source>
</reference>
<dbReference type="AlphaFoldDB" id="F9S7U2"/>
<evidence type="ECO:0000256" key="1">
    <source>
        <dbReference type="ARBA" id="ARBA00004370"/>
    </source>
</evidence>
<protein>
    <submittedName>
        <fullName evidence="6">Type IV secretion (PTiA6 VirB3)</fullName>
    </submittedName>
</protein>
<feature type="transmembrane region" description="Helical" evidence="5">
    <location>
        <begin position="40"/>
        <end position="73"/>
    </location>
</feature>
<keyword evidence="7" id="KW-1185">Reference proteome</keyword>
<name>F9S7U2_9VIBR</name>
<dbReference type="Proteomes" id="UP000004605">
    <property type="component" value="Unassembled WGS sequence"/>
</dbReference>
<dbReference type="Pfam" id="PF05101">
    <property type="entry name" value="VirB3"/>
    <property type="match status" value="1"/>
</dbReference>
<dbReference type="InterPro" id="IPR007792">
    <property type="entry name" value="T4SS_VirB3/TrbD/AvhB"/>
</dbReference>
<evidence type="ECO:0000256" key="4">
    <source>
        <dbReference type="ARBA" id="ARBA00023136"/>
    </source>
</evidence>